<evidence type="ECO:0000256" key="10">
    <source>
        <dbReference type="ARBA" id="ARBA00023170"/>
    </source>
</evidence>
<feature type="transmembrane region" description="Helical" evidence="12">
    <location>
        <begin position="231"/>
        <end position="258"/>
    </location>
</feature>
<keyword evidence="14" id="KW-1185">Reference proteome</keyword>
<dbReference type="GO" id="GO:0005886">
    <property type="term" value="C:plasma membrane"/>
    <property type="evidence" value="ECO:0007669"/>
    <property type="project" value="UniProtKB-SubCell"/>
</dbReference>
<dbReference type="InterPro" id="IPR017452">
    <property type="entry name" value="GPCR_Rhodpsn_7TM"/>
</dbReference>
<evidence type="ECO:0000256" key="4">
    <source>
        <dbReference type="ARBA" id="ARBA00022507"/>
    </source>
</evidence>
<dbReference type="PROSITE" id="PS50262">
    <property type="entry name" value="G_PROTEIN_RECEP_F1_2"/>
    <property type="match status" value="1"/>
</dbReference>
<dbReference type="InterPro" id="IPR004072">
    <property type="entry name" value="Vmron_rcpt_1"/>
</dbReference>
<comment type="similarity">
    <text evidence="2 12">Belongs to the G-protein coupled receptor 1 family.</text>
</comment>
<evidence type="ECO:0000313" key="14">
    <source>
        <dbReference type="Proteomes" id="UP001108280"/>
    </source>
</evidence>
<evidence type="ECO:0000256" key="1">
    <source>
        <dbReference type="ARBA" id="ARBA00004651"/>
    </source>
</evidence>
<keyword evidence="8 12" id="KW-0472">Membrane</keyword>
<keyword evidence="4 12" id="KW-0589">Pheromone response</keyword>
<evidence type="ECO:0000256" key="2">
    <source>
        <dbReference type="ARBA" id="ARBA00010663"/>
    </source>
</evidence>
<dbReference type="Proteomes" id="UP001108280">
    <property type="component" value="Chromosome 8"/>
</dbReference>
<dbReference type="GO" id="GO:0007606">
    <property type="term" value="P:sensory perception of chemical stimulus"/>
    <property type="evidence" value="ECO:0007669"/>
    <property type="project" value="UniProtKB-ARBA"/>
</dbReference>
<feature type="transmembrane region" description="Helical" evidence="12">
    <location>
        <begin position="85"/>
        <end position="105"/>
    </location>
</feature>
<dbReference type="KEGG" id="cge:100753678"/>
<sequence length="311" mass="35828">MSSLKNVLYFQAGLGVLANVFLVFFYTFIILVHKSKLMDLISCQLPFIHIMLVLTGGDMWLTDIFQSLNFDNDFKCKATFYIHRVMRGLSICITCLLSVFQAVTISPSTSFLANFKLKLKKYMTYAFFYIWSFNLSFSSNLIFYVGAFTNVSETNQIKVTKSCSIFPMNNIIRALILTVTTSRDVFLVGVMLTTSAYMVITLFRHQRQCKYLHNPVSHLRASPEKRATQTILLLVVLFVVTYWVDFIISSTSGLLWMYHPVILTVQKFVVNAYPTITPLVQISSDNRIINMLKNLRSKCHQIFLNVYFFLV</sequence>
<evidence type="ECO:0000256" key="12">
    <source>
        <dbReference type="RuleBase" id="RU364061"/>
    </source>
</evidence>
<dbReference type="GO" id="GO:0019236">
    <property type="term" value="P:response to pheromone"/>
    <property type="evidence" value="ECO:0007669"/>
    <property type="project" value="UniProtKB-KW"/>
</dbReference>
<dbReference type="GeneID" id="100753678"/>
<feature type="transmembrane region" description="Helical" evidence="12">
    <location>
        <begin position="12"/>
        <end position="33"/>
    </location>
</feature>
<comment type="subcellular location">
    <subcellularLocation>
        <location evidence="1 12">Cell membrane</location>
        <topology evidence="1 12">Multi-pass membrane protein</topology>
    </subcellularLocation>
</comment>
<evidence type="ECO:0000256" key="11">
    <source>
        <dbReference type="ARBA" id="ARBA00023224"/>
    </source>
</evidence>
<dbReference type="RefSeq" id="XP_027286045.1">
    <property type="nucleotide sequence ID" value="XM_027430244.1"/>
</dbReference>
<feature type="transmembrane region" description="Helical" evidence="12">
    <location>
        <begin position="45"/>
        <end position="65"/>
    </location>
</feature>
<feature type="domain" description="G-protein coupled receptors family 1 profile" evidence="13">
    <location>
        <begin position="18"/>
        <end position="281"/>
    </location>
</feature>
<evidence type="ECO:0000259" key="13">
    <source>
        <dbReference type="PROSITE" id="PS50262"/>
    </source>
</evidence>
<evidence type="ECO:0000256" key="9">
    <source>
        <dbReference type="ARBA" id="ARBA00023157"/>
    </source>
</evidence>
<evidence type="ECO:0000256" key="3">
    <source>
        <dbReference type="ARBA" id="ARBA00022475"/>
    </source>
</evidence>
<keyword evidence="10 12" id="KW-0675">Receptor</keyword>
<gene>
    <name evidence="15" type="primary">LOC100753678</name>
</gene>
<feature type="transmembrane region" description="Helical" evidence="12">
    <location>
        <begin position="185"/>
        <end position="203"/>
    </location>
</feature>
<evidence type="ECO:0000256" key="6">
    <source>
        <dbReference type="ARBA" id="ARBA00022989"/>
    </source>
</evidence>
<evidence type="ECO:0000256" key="7">
    <source>
        <dbReference type="ARBA" id="ARBA00023040"/>
    </source>
</evidence>
<keyword evidence="9" id="KW-1015">Disulfide bond</keyword>
<dbReference type="PANTHER" id="PTHR24062">
    <property type="entry name" value="VOMERONASAL TYPE-1 RECEPTOR"/>
    <property type="match status" value="1"/>
</dbReference>
<dbReference type="PRINTS" id="PR01534">
    <property type="entry name" value="VOMERONASL1R"/>
</dbReference>
<dbReference type="OrthoDB" id="9606139at2759"/>
<keyword evidence="6 12" id="KW-1133">Transmembrane helix</keyword>
<keyword evidence="7 12" id="KW-0297">G-protein coupled receptor</keyword>
<protein>
    <recommendedName>
        <fullName evidence="12">Vomeronasal type-1 receptor</fullName>
    </recommendedName>
</protein>
<dbReference type="FunFam" id="1.20.1070.10:FF:000051">
    <property type="entry name" value="Vomeronasal type-1 receptor"/>
    <property type="match status" value="1"/>
</dbReference>
<name>A0A9J7GHT2_CRIGR</name>
<keyword evidence="3 12" id="KW-1003">Cell membrane</keyword>
<reference evidence="14" key="1">
    <citation type="journal article" date="2018" name="Biotechnol. Bioeng.">
        <title>A reference genome of the Chinese hamster based on a hybrid assembly strategy.</title>
        <authorList>
            <person name="Rupp O."/>
            <person name="MacDonald M.L."/>
            <person name="Li S."/>
            <person name="Dhiman H."/>
            <person name="Polson S."/>
            <person name="Griep S."/>
            <person name="Heffner K."/>
            <person name="Hernandez I."/>
            <person name="Brinkrolf K."/>
            <person name="Jadhav V."/>
            <person name="Samoudi M."/>
            <person name="Hao H."/>
            <person name="Kingham B."/>
            <person name="Goesmann A."/>
            <person name="Betenbaugh M.J."/>
            <person name="Lewis N.E."/>
            <person name="Borth N."/>
            <person name="Lee K.H."/>
        </authorList>
    </citation>
    <scope>NUCLEOTIDE SEQUENCE [LARGE SCALE GENOMIC DNA]</scope>
    <source>
        <strain evidence="14">17A/GY</strain>
    </source>
</reference>
<dbReference type="SUPFAM" id="SSF81321">
    <property type="entry name" value="Family A G protein-coupled receptor-like"/>
    <property type="match status" value="1"/>
</dbReference>
<dbReference type="Pfam" id="PF03402">
    <property type="entry name" value="V1R"/>
    <property type="match status" value="1"/>
</dbReference>
<dbReference type="GO" id="GO:0016503">
    <property type="term" value="F:pheromone receptor activity"/>
    <property type="evidence" value="ECO:0007669"/>
    <property type="project" value="InterPro"/>
</dbReference>
<dbReference type="Gene3D" id="1.20.1070.10">
    <property type="entry name" value="Rhodopsin 7-helix transmembrane proteins"/>
    <property type="match status" value="1"/>
</dbReference>
<dbReference type="AlphaFoldDB" id="A0A9J7GHT2"/>
<proteinExistence type="inferred from homology"/>
<feature type="transmembrane region" description="Helical" evidence="12">
    <location>
        <begin position="126"/>
        <end position="147"/>
    </location>
</feature>
<reference evidence="14" key="2">
    <citation type="journal article" date="2020" name="Biotechnol. Bioeng.">
        <title>Chromosome-scale scaffolds for the Chinese hamster reference genome assembly to facilitate the study of the CHO epigenome.</title>
        <authorList>
            <person name="Hilliard W."/>
            <person name="MacDonald M."/>
            <person name="Lee K.H."/>
        </authorList>
    </citation>
    <scope>NUCLEOTIDE SEQUENCE [LARGE SCALE GENOMIC DNA]</scope>
    <source>
        <strain evidence="14">17A/GY</strain>
    </source>
</reference>
<evidence type="ECO:0000256" key="8">
    <source>
        <dbReference type="ARBA" id="ARBA00023136"/>
    </source>
</evidence>
<reference evidence="15" key="3">
    <citation type="submission" date="2025-08" db="UniProtKB">
        <authorList>
            <consortium name="RefSeq"/>
        </authorList>
    </citation>
    <scope>IDENTIFICATION</scope>
    <source>
        <strain evidence="15">17A/GY</strain>
        <tissue evidence="15">Liver</tissue>
    </source>
</reference>
<keyword evidence="5 12" id="KW-0812">Transmembrane</keyword>
<evidence type="ECO:0000313" key="15">
    <source>
        <dbReference type="RefSeq" id="XP_027286045.1"/>
    </source>
</evidence>
<accession>A0A9J7GHT2</accession>
<keyword evidence="11 12" id="KW-0807">Transducer</keyword>
<organism evidence="14 15">
    <name type="scientific">Cricetulus griseus</name>
    <name type="common">Chinese hamster</name>
    <name type="synonym">Cricetulus barabensis griseus</name>
    <dbReference type="NCBI Taxonomy" id="10029"/>
    <lineage>
        <taxon>Eukaryota</taxon>
        <taxon>Metazoa</taxon>
        <taxon>Chordata</taxon>
        <taxon>Craniata</taxon>
        <taxon>Vertebrata</taxon>
        <taxon>Euteleostomi</taxon>
        <taxon>Mammalia</taxon>
        <taxon>Eutheria</taxon>
        <taxon>Euarchontoglires</taxon>
        <taxon>Glires</taxon>
        <taxon>Rodentia</taxon>
        <taxon>Myomorpha</taxon>
        <taxon>Muroidea</taxon>
        <taxon>Cricetidae</taxon>
        <taxon>Cricetinae</taxon>
        <taxon>Cricetulus</taxon>
    </lineage>
</organism>
<evidence type="ECO:0000256" key="5">
    <source>
        <dbReference type="ARBA" id="ARBA00022692"/>
    </source>
</evidence>